<dbReference type="InterPro" id="IPR001926">
    <property type="entry name" value="TrpB-like_PALP"/>
</dbReference>
<feature type="modified residue" description="N6-(pyridoxal phosphate)lysine" evidence="5">
    <location>
        <position position="40"/>
    </location>
</feature>
<comment type="cofactor">
    <cofactor evidence="1">
        <name>pyridoxal 5'-phosphate</name>
        <dbReference type="ChEBI" id="CHEBI:597326"/>
    </cofactor>
</comment>
<gene>
    <name evidence="7" type="ORF">LV89_02321</name>
</gene>
<keyword evidence="8" id="KW-1185">Reference proteome</keyword>
<sequence>MIQLPASPLELINDPLLSNYPIKLYIKRDDIIHPEITGNKWRKLKFNLIEARASGFNRLMTFGGAFSNHIYATSAAGKEFGFETTGLIRGDELSPQSNIMLTMSKLNGMDLIFLPRLNYGFKDKITRQYKNDFYVIPEGGSNELAVRGVVEMMDEIYSEITPDYVCVASGTGGTLAGIVTGLRGHTEALGFAVLKDKGLLWNAVAKLVPESAEFDISTDYIFGNYGKTTPELIEFIKGFEKRNPTIQLDQVYTGKMMFGVYDLIQKGYFKENSTIVVVHTGGLLGRCKELDTQN</sequence>
<dbReference type="InterPro" id="IPR036052">
    <property type="entry name" value="TrpB-like_PALP_sf"/>
</dbReference>
<evidence type="ECO:0000259" key="6">
    <source>
        <dbReference type="Pfam" id="PF00291"/>
    </source>
</evidence>
<accession>A0A316E8T4</accession>
<dbReference type="PANTHER" id="PTHR43780:SF2">
    <property type="entry name" value="1-AMINOCYCLOPROPANE-1-CARBOXYLATE DEAMINASE-RELATED"/>
    <property type="match status" value="1"/>
</dbReference>
<name>A0A316E8T4_9BACT</name>
<dbReference type="SUPFAM" id="SSF53686">
    <property type="entry name" value="Tryptophan synthase beta subunit-like PLP-dependent enzymes"/>
    <property type="match status" value="1"/>
</dbReference>
<dbReference type="OrthoDB" id="9801249at2"/>
<evidence type="ECO:0000313" key="7">
    <source>
        <dbReference type="EMBL" id="PWK26476.1"/>
    </source>
</evidence>
<dbReference type="Proteomes" id="UP000245489">
    <property type="component" value="Unassembled WGS sequence"/>
</dbReference>
<dbReference type="RefSeq" id="WP_109743054.1">
    <property type="nucleotide sequence ID" value="NZ_QGGO01000011.1"/>
</dbReference>
<evidence type="ECO:0000256" key="4">
    <source>
        <dbReference type="PIRSR" id="PIRSR006278-1"/>
    </source>
</evidence>
<evidence type="ECO:0000256" key="5">
    <source>
        <dbReference type="PIRSR" id="PIRSR006278-2"/>
    </source>
</evidence>
<dbReference type="AlphaFoldDB" id="A0A316E8T4"/>
<evidence type="ECO:0000256" key="1">
    <source>
        <dbReference type="ARBA" id="ARBA00001933"/>
    </source>
</evidence>
<keyword evidence="3 5" id="KW-0663">Pyridoxal phosphate</keyword>
<dbReference type="PANTHER" id="PTHR43780">
    <property type="entry name" value="1-AMINOCYCLOPROPANE-1-CARBOXYLATE DEAMINASE-RELATED"/>
    <property type="match status" value="1"/>
</dbReference>
<dbReference type="EMBL" id="QGGO01000011">
    <property type="protein sequence ID" value="PWK26476.1"/>
    <property type="molecule type" value="Genomic_DNA"/>
</dbReference>
<organism evidence="7 8">
    <name type="scientific">Arcicella aurantiaca</name>
    <dbReference type="NCBI Taxonomy" id="591202"/>
    <lineage>
        <taxon>Bacteria</taxon>
        <taxon>Pseudomonadati</taxon>
        <taxon>Bacteroidota</taxon>
        <taxon>Cytophagia</taxon>
        <taxon>Cytophagales</taxon>
        <taxon>Flectobacillaceae</taxon>
        <taxon>Arcicella</taxon>
    </lineage>
</organism>
<dbReference type="GO" id="GO:0019148">
    <property type="term" value="F:D-cysteine desulfhydrase activity"/>
    <property type="evidence" value="ECO:0007669"/>
    <property type="project" value="TreeGrafter"/>
</dbReference>
<feature type="domain" description="Tryptophan synthase beta chain-like PALP" evidence="6">
    <location>
        <begin position="19"/>
        <end position="281"/>
    </location>
</feature>
<comment type="similarity">
    <text evidence="2">Belongs to the ACC deaminase/D-cysteine desulfhydrase family.</text>
</comment>
<protein>
    <submittedName>
        <fullName evidence="7">1-aminocyclopropane-1-carboxylate deaminase</fullName>
    </submittedName>
</protein>
<proteinExistence type="inferred from homology"/>
<evidence type="ECO:0000256" key="2">
    <source>
        <dbReference type="ARBA" id="ARBA00008639"/>
    </source>
</evidence>
<evidence type="ECO:0000313" key="8">
    <source>
        <dbReference type="Proteomes" id="UP000245489"/>
    </source>
</evidence>
<evidence type="ECO:0000256" key="3">
    <source>
        <dbReference type="ARBA" id="ARBA00022898"/>
    </source>
</evidence>
<comment type="caution">
    <text evidence="7">The sequence shown here is derived from an EMBL/GenBank/DDBJ whole genome shotgun (WGS) entry which is preliminary data.</text>
</comment>
<feature type="active site" description="Nucleophile" evidence="4">
    <location>
        <position position="67"/>
    </location>
</feature>
<dbReference type="Gene3D" id="3.40.50.1100">
    <property type="match status" value="2"/>
</dbReference>
<dbReference type="InterPro" id="IPR027278">
    <property type="entry name" value="ACCD_DCysDesulf"/>
</dbReference>
<reference evidence="7 8" key="1">
    <citation type="submission" date="2018-05" db="EMBL/GenBank/DDBJ databases">
        <title>Genomic Encyclopedia of Archaeal and Bacterial Type Strains, Phase II (KMG-II): from individual species to whole genera.</title>
        <authorList>
            <person name="Goeker M."/>
        </authorList>
    </citation>
    <scope>NUCLEOTIDE SEQUENCE [LARGE SCALE GENOMIC DNA]</scope>
    <source>
        <strain evidence="7 8">DSM 22214</strain>
    </source>
</reference>
<dbReference type="Pfam" id="PF00291">
    <property type="entry name" value="PALP"/>
    <property type="match status" value="1"/>
</dbReference>
<dbReference type="PIRSF" id="PIRSF006278">
    <property type="entry name" value="ACCD_DCysDesulf"/>
    <property type="match status" value="1"/>
</dbReference>